<protein>
    <submittedName>
        <fullName evidence="2">Uncharacterized protein</fullName>
    </submittedName>
</protein>
<evidence type="ECO:0000313" key="3">
    <source>
        <dbReference type="Proteomes" id="UP001219525"/>
    </source>
</evidence>
<dbReference type="AlphaFoldDB" id="A0AAD6YBV2"/>
<feature type="region of interest" description="Disordered" evidence="1">
    <location>
        <begin position="222"/>
        <end position="245"/>
    </location>
</feature>
<evidence type="ECO:0000256" key="1">
    <source>
        <dbReference type="SAM" id="MobiDB-lite"/>
    </source>
</evidence>
<reference evidence="2" key="1">
    <citation type="submission" date="2023-03" db="EMBL/GenBank/DDBJ databases">
        <title>Massive genome expansion in bonnet fungi (Mycena s.s.) driven by repeated elements and novel gene families across ecological guilds.</title>
        <authorList>
            <consortium name="Lawrence Berkeley National Laboratory"/>
            <person name="Harder C.B."/>
            <person name="Miyauchi S."/>
            <person name="Viragh M."/>
            <person name="Kuo A."/>
            <person name="Thoen E."/>
            <person name="Andreopoulos B."/>
            <person name="Lu D."/>
            <person name="Skrede I."/>
            <person name="Drula E."/>
            <person name="Henrissat B."/>
            <person name="Morin E."/>
            <person name="Kohler A."/>
            <person name="Barry K."/>
            <person name="LaButti K."/>
            <person name="Morin E."/>
            <person name="Salamov A."/>
            <person name="Lipzen A."/>
            <person name="Mereny Z."/>
            <person name="Hegedus B."/>
            <person name="Baldrian P."/>
            <person name="Stursova M."/>
            <person name="Weitz H."/>
            <person name="Taylor A."/>
            <person name="Grigoriev I.V."/>
            <person name="Nagy L.G."/>
            <person name="Martin F."/>
            <person name="Kauserud H."/>
        </authorList>
    </citation>
    <scope>NUCLEOTIDE SEQUENCE</scope>
    <source>
        <strain evidence="2">9144</strain>
    </source>
</reference>
<dbReference type="Proteomes" id="UP001219525">
    <property type="component" value="Unassembled WGS sequence"/>
</dbReference>
<feature type="compositionally biased region" description="Basic residues" evidence="1">
    <location>
        <begin position="227"/>
        <end position="245"/>
    </location>
</feature>
<comment type="caution">
    <text evidence="2">The sequence shown here is derived from an EMBL/GenBank/DDBJ whole genome shotgun (WGS) entry which is preliminary data.</text>
</comment>
<proteinExistence type="predicted"/>
<evidence type="ECO:0000313" key="2">
    <source>
        <dbReference type="EMBL" id="KAJ7212508.1"/>
    </source>
</evidence>
<keyword evidence="3" id="KW-1185">Reference proteome</keyword>
<organism evidence="2 3">
    <name type="scientific">Mycena pura</name>
    <dbReference type="NCBI Taxonomy" id="153505"/>
    <lineage>
        <taxon>Eukaryota</taxon>
        <taxon>Fungi</taxon>
        <taxon>Dikarya</taxon>
        <taxon>Basidiomycota</taxon>
        <taxon>Agaricomycotina</taxon>
        <taxon>Agaricomycetes</taxon>
        <taxon>Agaricomycetidae</taxon>
        <taxon>Agaricales</taxon>
        <taxon>Marasmiineae</taxon>
        <taxon>Mycenaceae</taxon>
        <taxon>Mycena</taxon>
    </lineage>
</organism>
<sequence>MAGDIQVAWGKIIGCETTECRSSGTFRYQLLYMERGNAYVGSNPLAQSLPRDTIARLNSQRPIRDYTNPITAPIPDIEPIFLTHHYLTGILWHVAGNGVPSGAQAILPTDNVLLGHALRVRPSAAGETVWETEISDLSRFSSYVISPPSGASQEVGVPRLRRYTASEAARVAHSPSPCFSPRLGSIAGSRGPASARRYSATVRRHGRFPAPIARNPPYAPLSSKTSVCRHRRKKTQYRQSRRHRTPPALCSLHDQVTCWPPPAAREIAAAKQCDVVDPELSVRLEVYEVAGLLYHCCPRRRHHLFRISNPIRAHIPGFTIKVHNVLGLSHLRRRGHLLFYHGAVDYDLLLRSTAWKNLGTAVVVAARRLPPVARRLPPRLVTPPAARTHHTTPRAAPALHMTRAAPARPRCTRITKEPPPAACQTRLNSAARRPRHAVAAPLIVRARGLASSPGVRDRRIVEVRFRWGVKEEGKGGRTVLAVSASRRRVASIMRRGITAPYLSRPSSPTFSAGLICALTTRWPGLAIAHPRLFLVSDSGLEYDGSRPPAFSARCYEGEAAKDEEGPYFAVQSPAALRAAIVARDLGLGVPFAFRIPCPTPCSFDVIFDPDALSSARASCYLLAAHPPLSPPTRACPPPVAVTLAASTSSAAQQAPAPVLAFSGHSNSGAGGCTYRSTAVRRTRRLFVPNFDFRSPVRPERRPRCVRVRDGGGGPSWKGIRRFREDASYQTLPQPGGPAVHAAPARRARHPVIFAQAVPASHMMCCPPPLHTPQPLQRVHVVHTCANVLAIVLAGAAQPFRLLATMTRTVADVGSNPTPSCYASSARLRCRGAYRETTWRHGSFLRTRCSTQVARGGARVSADAQAREGREKRCHFTAHQPAAHQRIARYPLVHPSTSG</sequence>
<dbReference type="EMBL" id="JARJCW010000023">
    <property type="protein sequence ID" value="KAJ7212508.1"/>
    <property type="molecule type" value="Genomic_DNA"/>
</dbReference>
<name>A0AAD6YBV2_9AGAR</name>
<gene>
    <name evidence="2" type="ORF">GGX14DRAFT_620652</name>
</gene>
<accession>A0AAD6YBV2</accession>